<evidence type="ECO:0000313" key="10">
    <source>
        <dbReference type="EMBL" id="MFK7159649.1"/>
    </source>
</evidence>
<dbReference type="InterPro" id="IPR002477">
    <property type="entry name" value="Peptidoglycan-bd-like"/>
</dbReference>
<keyword evidence="5 7" id="KW-0573">Peptidoglycan synthesis</keyword>
<evidence type="ECO:0000256" key="4">
    <source>
        <dbReference type="ARBA" id="ARBA00022960"/>
    </source>
</evidence>
<keyword evidence="11" id="KW-1185">Reference proteome</keyword>
<dbReference type="SUPFAM" id="SSF141523">
    <property type="entry name" value="L,D-transpeptidase catalytic domain-like"/>
    <property type="match status" value="1"/>
</dbReference>
<dbReference type="PROSITE" id="PS52029">
    <property type="entry name" value="LD_TPASE"/>
    <property type="match status" value="1"/>
</dbReference>
<dbReference type="EMBL" id="JBANFI010000001">
    <property type="protein sequence ID" value="MFK7159649.1"/>
    <property type="molecule type" value="Genomic_DNA"/>
</dbReference>
<evidence type="ECO:0000313" key="11">
    <source>
        <dbReference type="Proteomes" id="UP001621714"/>
    </source>
</evidence>
<protein>
    <submittedName>
        <fullName evidence="10">L,D-transpeptidase family protein</fullName>
    </submittedName>
</protein>
<name>A0ABW8PUT1_9GAMM</name>
<comment type="similarity">
    <text evidence="2">Belongs to the YkuD family.</text>
</comment>
<proteinExistence type="inferred from homology"/>
<feature type="active site" description="Nucleophile" evidence="7">
    <location>
        <position position="534"/>
    </location>
</feature>
<keyword evidence="3" id="KW-0808">Transferase</keyword>
<accession>A0ABW8PUT1</accession>
<feature type="signal peptide" evidence="8">
    <location>
        <begin position="1"/>
        <end position="38"/>
    </location>
</feature>
<evidence type="ECO:0000256" key="2">
    <source>
        <dbReference type="ARBA" id="ARBA00005992"/>
    </source>
</evidence>
<dbReference type="Gene3D" id="2.40.440.10">
    <property type="entry name" value="L,D-transpeptidase catalytic domain-like"/>
    <property type="match status" value="1"/>
</dbReference>
<feature type="chain" id="PRO_5045774149" evidence="8">
    <location>
        <begin position="39"/>
        <end position="630"/>
    </location>
</feature>
<keyword evidence="6 7" id="KW-0961">Cell wall biogenesis/degradation</keyword>
<evidence type="ECO:0000256" key="8">
    <source>
        <dbReference type="SAM" id="SignalP"/>
    </source>
</evidence>
<evidence type="ECO:0000259" key="9">
    <source>
        <dbReference type="PROSITE" id="PS52029"/>
    </source>
</evidence>
<comment type="caution">
    <text evidence="10">The sequence shown here is derived from an EMBL/GenBank/DDBJ whole genome shotgun (WGS) entry which is preliminary data.</text>
</comment>
<feature type="active site" description="Proton donor/acceptor" evidence="7">
    <location>
        <position position="515"/>
    </location>
</feature>
<comment type="pathway">
    <text evidence="1 7">Cell wall biogenesis; peptidoglycan biosynthesis.</text>
</comment>
<evidence type="ECO:0000256" key="7">
    <source>
        <dbReference type="PROSITE-ProRule" id="PRU01373"/>
    </source>
</evidence>
<dbReference type="InterPro" id="IPR036365">
    <property type="entry name" value="PGBD-like_sf"/>
</dbReference>
<gene>
    <name evidence="10" type="ORF">V6U78_01180</name>
</gene>
<dbReference type="Proteomes" id="UP001621714">
    <property type="component" value="Unassembled WGS sequence"/>
</dbReference>
<dbReference type="Gene3D" id="1.10.101.10">
    <property type="entry name" value="PGBD-like superfamily/PGBD"/>
    <property type="match status" value="1"/>
</dbReference>
<dbReference type="InterPro" id="IPR036366">
    <property type="entry name" value="PGBDSf"/>
</dbReference>
<dbReference type="InterPro" id="IPR005490">
    <property type="entry name" value="LD_TPept_cat_dom"/>
</dbReference>
<evidence type="ECO:0000256" key="6">
    <source>
        <dbReference type="ARBA" id="ARBA00023316"/>
    </source>
</evidence>
<dbReference type="InterPro" id="IPR052905">
    <property type="entry name" value="LD-transpeptidase_YkuD-like"/>
</dbReference>
<reference evidence="10 11" key="1">
    <citation type="submission" date="2024-02" db="EMBL/GenBank/DDBJ databases">
        <title>Marinospirillum sp. MEB 164 isolated from Lonar lake sediment.</title>
        <authorList>
            <person name="Joshi A."/>
            <person name="Thite S."/>
        </authorList>
    </citation>
    <scope>NUCLEOTIDE SEQUENCE [LARGE SCALE GENOMIC DNA]</scope>
    <source>
        <strain evidence="10 11">MEB164</strain>
    </source>
</reference>
<dbReference type="Pfam" id="PF03734">
    <property type="entry name" value="YkuD"/>
    <property type="match status" value="1"/>
</dbReference>
<dbReference type="PANTHER" id="PTHR41533">
    <property type="entry name" value="L,D-TRANSPEPTIDASE HI_1667-RELATED"/>
    <property type="match status" value="1"/>
</dbReference>
<sequence>MFRLFTQPARILRRARRFALISSLWLCCTALSATSLPASNPTLDHWVRSTLDSWDQQVQLTYPELVALTYRQAAFHNFWRDRQGEPSAAARALSYELQPWLALDHEHPYIRRYRELDQLLTQPMTDLRPRQVQAVDLLVTDLFFRFQQDLLSRYWTRYDQDQDHGITNPYERWDQFPDEVVPTDLAAVFPEWLRALNSGNLQRWVEARLASTRPVAHLYQPWRQAFDQLDALTGQPWPQVDVDLAPEQAHAQVRRLAEQLIALRDLSADYQPQLVMPPLPATPQLIEPASDFSALSVSATTQPATPESEPQIEVAEAIYLFDAPLASGLRRFQQRHALPVTGHVDEATRAALNRLPEERRRILAHNLRRLHHLPQELQARHLMINLADQQLEFIEHGERTLAMRIIIGRDGQRTPIMNQWLTSLVLNPLWNVPNSIAKDRIFPRARSNPEYLASRDYALVQGWHTPARFVNIEDLPDDAFTSGNQQYRIVQKPGRFNQLGRAKFRLSNQQAIYLHDTPYRQFFSQAQRDISAGCIRLEESARLVDALLAPSRHWTPERISETYASGEERYIRVFPRVAVYLMYWTAWVDDQGQIQWREDIYHKDQLSYSSAIQQLANPSDPPANPNPARS</sequence>
<dbReference type="RefSeq" id="WP_405336354.1">
    <property type="nucleotide sequence ID" value="NZ_JBANFI010000001.1"/>
</dbReference>
<feature type="domain" description="L,D-TPase catalytic" evidence="9">
    <location>
        <begin position="380"/>
        <end position="560"/>
    </location>
</feature>
<dbReference type="Pfam" id="PF01471">
    <property type="entry name" value="PG_binding_1"/>
    <property type="match status" value="1"/>
</dbReference>
<dbReference type="InterPro" id="IPR038063">
    <property type="entry name" value="Transpep_catalytic_dom"/>
</dbReference>
<evidence type="ECO:0000256" key="3">
    <source>
        <dbReference type="ARBA" id="ARBA00022679"/>
    </source>
</evidence>
<keyword evidence="4 7" id="KW-0133">Cell shape</keyword>
<evidence type="ECO:0000256" key="1">
    <source>
        <dbReference type="ARBA" id="ARBA00004752"/>
    </source>
</evidence>
<dbReference type="CDD" id="cd16913">
    <property type="entry name" value="YkuD_like"/>
    <property type="match status" value="1"/>
</dbReference>
<dbReference type="PANTHER" id="PTHR41533:SF1">
    <property type="entry name" value="L,D-TRANSPEPTIDASE YCBB-RELATED"/>
    <property type="match status" value="1"/>
</dbReference>
<dbReference type="SUPFAM" id="SSF47090">
    <property type="entry name" value="PGBD-like"/>
    <property type="match status" value="1"/>
</dbReference>
<evidence type="ECO:0000256" key="5">
    <source>
        <dbReference type="ARBA" id="ARBA00022984"/>
    </source>
</evidence>
<keyword evidence="8" id="KW-0732">Signal</keyword>
<organism evidence="10 11">
    <name type="scientific">Marinospirillum alkalitolerans</name>
    <dbReference type="NCBI Taxonomy" id="3123374"/>
    <lineage>
        <taxon>Bacteria</taxon>
        <taxon>Pseudomonadati</taxon>
        <taxon>Pseudomonadota</taxon>
        <taxon>Gammaproteobacteria</taxon>
        <taxon>Oceanospirillales</taxon>
        <taxon>Oceanospirillaceae</taxon>
        <taxon>Marinospirillum</taxon>
    </lineage>
</organism>